<keyword evidence="5" id="KW-1185">Reference proteome</keyword>
<dbReference type="InterPro" id="IPR001810">
    <property type="entry name" value="F-box_dom"/>
</dbReference>
<accession>A0A7J7N0G9</accession>
<evidence type="ECO:0000259" key="2">
    <source>
        <dbReference type="Pfam" id="PF00646"/>
    </source>
</evidence>
<dbReference type="InterPro" id="IPR005174">
    <property type="entry name" value="KIB1-4_b-propeller"/>
</dbReference>
<evidence type="ECO:0000256" key="1">
    <source>
        <dbReference type="SAM" id="MobiDB-lite"/>
    </source>
</evidence>
<dbReference type="EMBL" id="JACGCM010001161">
    <property type="protein sequence ID" value="KAF6160633.1"/>
    <property type="molecule type" value="Genomic_DNA"/>
</dbReference>
<evidence type="ECO:0008006" key="6">
    <source>
        <dbReference type="Google" id="ProtNLM"/>
    </source>
</evidence>
<proteinExistence type="predicted"/>
<evidence type="ECO:0000313" key="4">
    <source>
        <dbReference type="EMBL" id="KAF6160633.1"/>
    </source>
</evidence>
<organism evidence="4 5">
    <name type="scientific">Kingdonia uniflora</name>
    <dbReference type="NCBI Taxonomy" id="39325"/>
    <lineage>
        <taxon>Eukaryota</taxon>
        <taxon>Viridiplantae</taxon>
        <taxon>Streptophyta</taxon>
        <taxon>Embryophyta</taxon>
        <taxon>Tracheophyta</taxon>
        <taxon>Spermatophyta</taxon>
        <taxon>Magnoliopsida</taxon>
        <taxon>Ranunculales</taxon>
        <taxon>Circaeasteraceae</taxon>
        <taxon>Kingdonia</taxon>
    </lineage>
</organism>
<feature type="region of interest" description="Disordered" evidence="1">
    <location>
        <begin position="1"/>
        <end position="24"/>
    </location>
</feature>
<dbReference type="PANTHER" id="PTHR33127">
    <property type="entry name" value="TRANSMEMBRANE PROTEIN"/>
    <property type="match status" value="1"/>
</dbReference>
<evidence type="ECO:0000259" key="3">
    <source>
        <dbReference type="Pfam" id="PF03478"/>
    </source>
</evidence>
<sequence>MKRDSQMATFQKRKKRNGNNRQLSLSLNSTQTNRPWSDLLEELMEVIMGKLLFTDQVCFRSVCERWRSLRRVKPAKQIPWLLIWHEKSFASCKLYDPVYKKTLIIDNTCLKDFPYSGAVICTSKEGWLLISFENISTTSFVLYSPFTNEMIQFPPCDHTRKDFCTTTSMFSSPPSSPDCIIFIKLRSLKNGSILIKTCRPGEKSWIPRSFSSGRLFLDSNIGVYMDGLFYCINNYNGSLGIFNVALQTWSVHEIPSTLSEKYNICHRRLVEYGGELLSVPYHNPERTVKLDRTQMSWVQFDALGDRVMFISQSTALVSDSAPKRGMKNRVYTFSYEKPKYFSFKSHTTYYDYCTYKAITTKDCGMGPMCDNKHCNMTWIEPTA</sequence>
<dbReference type="Pfam" id="PF03478">
    <property type="entry name" value="Beta-prop_KIB1-4"/>
    <property type="match status" value="1"/>
</dbReference>
<comment type="caution">
    <text evidence="4">The sequence shown here is derived from an EMBL/GenBank/DDBJ whole genome shotgun (WGS) entry which is preliminary data.</text>
</comment>
<gene>
    <name evidence="4" type="ORF">GIB67_019573</name>
</gene>
<protein>
    <recommendedName>
        <fullName evidence="6">F-box protein</fullName>
    </recommendedName>
</protein>
<dbReference type="AlphaFoldDB" id="A0A7J7N0G9"/>
<name>A0A7J7N0G9_9MAGN</name>
<dbReference type="OrthoDB" id="1863935at2759"/>
<dbReference type="Pfam" id="PF00646">
    <property type="entry name" value="F-box"/>
    <property type="match status" value="1"/>
</dbReference>
<dbReference type="PANTHER" id="PTHR33127:SF5">
    <property type="entry name" value="TRANSMEMBRANE PROTEIN"/>
    <property type="match status" value="1"/>
</dbReference>
<feature type="domain" description="F-box" evidence="2">
    <location>
        <begin position="36"/>
        <end position="69"/>
    </location>
</feature>
<dbReference type="Proteomes" id="UP000541444">
    <property type="component" value="Unassembled WGS sequence"/>
</dbReference>
<feature type="domain" description="KIB1-4 beta-propeller" evidence="3">
    <location>
        <begin position="112"/>
        <end position="334"/>
    </location>
</feature>
<evidence type="ECO:0000313" key="5">
    <source>
        <dbReference type="Proteomes" id="UP000541444"/>
    </source>
</evidence>
<reference evidence="4 5" key="1">
    <citation type="journal article" date="2020" name="IScience">
        <title>Genome Sequencing of the Endangered Kingdonia uniflora (Circaeasteraceae, Ranunculales) Reveals Potential Mechanisms of Evolutionary Specialization.</title>
        <authorList>
            <person name="Sun Y."/>
            <person name="Deng T."/>
            <person name="Zhang A."/>
            <person name="Moore M.J."/>
            <person name="Landis J.B."/>
            <person name="Lin N."/>
            <person name="Zhang H."/>
            <person name="Zhang X."/>
            <person name="Huang J."/>
            <person name="Zhang X."/>
            <person name="Sun H."/>
            <person name="Wang H."/>
        </authorList>
    </citation>
    <scope>NUCLEOTIDE SEQUENCE [LARGE SCALE GENOMIC DNA]</scope>
    <source>
        <strain evidence="4">TB1705</strain>
        <tissue evidence="4">Leaf</tissue>
    </source>
</reference>